<gene>
    <name evidence="7" type="ORF">CLOSTMETH_00212</name>
</gene>
<evidence type="ECO:0000256" key="1">
    <source>
        <dbReference type="ARBA" id="ARBA00004141"/>
    </source>
</evidence>
<dbReference type="HOGENOM" id="CLU_116732_2_1_9"/>
<dbReference type="eggNOG" id="COG1585">
    <property type="taxonomic scope" value="Bacteria"/>
</dbReference>
<evidence type="ECO:0000313" key="8">
    <source>
        <dbReference type="Proteomes" id="UP000003340"/>
    </source>
</evidence>
<comment type="subcellular location">
    <subcellularLocation>
        <location evidence="1">Membrane</location>
        <topology evidence="1">Multi-pass membrane protein</topology>
    </subcellularLocation>
</comment>
<dbReference type="InterPro" id="IPR052165">
    <property type="entry name" value="Membrane_assoc_protease"/>
</dbReference>
<proteinExistence type="predicted"/>
<keyword evidence="4 5" id="KW-0472">Membrane</keyword>
<dbReference type="STRING" id="537013.CLOSTMETH_00212"/>
<dbReference type="PANTHER" id="PTHR33507:SF3">
    <property type="entry name" value="INNER MEMBRANE PROTEIN YBBJ"/>
    <property type="match status" value="1"/>
</dbReference>
<sequence length="149" mass="16042">MTIYLIAWAVLFVVFSILEAVTTQLVSIWFALGSLGAFIAAVFDAPAAAQIMIFIILSVILLLLTRPLAKKLMNKTIVPTNADSLIGQIGQVIESIDNFKSQGRVAIDGLDWSARSDDGGKIEKGTNVVVKKITGVRLIVHVAAPEDYS</sequence>
<organism evidence="7 8">
    <name type="scientific">[Clostridium] methylpentosum DSM 5476</name>
    <dbReference type="NCBI Taxonomy" id="537013"/>
    <lineage>
        <taxon>Bacteria</taxon>
        <taxon>Bacillati</taxon>
        <taxon>Bacillota</taxon>
        <taxon>Clostridia</taxon>
        <taxon>Eubacteriales</taxon>
        <taxon>Oscillospiraceae</taxon>
        <taxon>Oscillospiraceae incertae sedis</taxon>
    </lineage>
</organism>
<dbReference type="AlphaFoldDB" id="C0E8R7"/>
<evidence type="ECO:0000259" key="6">
    <source>
        <dbReference type="Pfam" id="PF01957"/>
    </source>
</evidence>
<dbReference type="EMBL" id="ACEC01000009">
    <property type="protein sequence ID" value="EEG32123.1"/>
    <property type="molecule type" value="Genomic_DNA"/>
</dbReference>
<dbReference type="InterPro" id="IPR012340">
    <property type="entry name" value="NA-bd_OB-fold"/>
</dbReference>
<evidence type="ECO:0000313" key="7">
    <source>
        <dbReference type="EMBL" id="EEG32123.1"/>
    </source>
</evidence>
<evidence type="ECO:0000256" key="5">
    <source>
        <dbReference type="SAM" id="Phobius"/>
    </source>
</evidence>
<protein>
    <submittedName>
        <fullName evidence="7">Nodulation efficiency protein D</fullName>
    </submittedName>
</protein>
<keyword evidence="3 5" id="KW-1133">Transmembrane helix</keyword>
<keyword evidence="8" id="KW-1185">Reference proteome</keyword>
<dbReference type="InterPro" id="IPR002810">
    <property type="entry name" value="NfeD-like_C"/>
</dbReference>
<feature type="transmembrane region" description="Helical" evidence="5">
    <location>
        <begin position="36"/>
        <end position="64"/>
    </location>
</feature>
<feature type="domain" description="NfeD-like C-terminal" evidence="6">
    <location>
        <begin position="82"/>
        <end position="140"/>
    </location>
</feature>
<name>C0E8R7_9FIRM</name>
<dbReference type="SUPFAM" id="SSF141322">
    <property type="entry name" value="NfeD domain-like"/>
    <property type="match status" value="1"/>
</dbReference>
<dbReference type="Proteomes" id="UP000003340">
    <property type="component" value="Unassembled WGS sequence"/>
</dbReference>
<dbReference type="Pfam" id="PF01957">
    <property type="entry name" value="NfeD"/>
    <property type="match status" value="1"/>
</dbReference>
<dbReference type="GO" id="GO:0005886">
    <property type="term" value="C:plasma membrane"/>
    <property type="evidence" value="ECO:0007669"/>
    <property type="project" value="TreeGrafter"/>
</dbReference>
<reference evidence="7 8" key="2">
    <citation type="submission" date="2009-02" db="EMBL/GenBank/DDBJ databases">
        <title>Draft genome sequence of Clostridium methylpentosum (DSM 5476).</title>
        <authorList>
            <person name="Sudarsanam P."/>
            <person name="Ley R."/>
            <person name="Guruge J."/>
            <person name="Turnbaugh P.J."/>
            <person name="Mahowald M."/>
            <person name="Liep D."/>
            <person name="Gordon J."/>
        </authorList>
    </citation>
    <scope>NUCLEOTIDE SEQUENCE [LARGE SCALE GENOMIC DNA]</scope>
    <source>
        <strain evidence="7 8">DSM 5476</strain>
    </source>
</reference>
<evidence type="ECO:0000256" key="4">
    <source>
        <dbReference type="ARBA" id="ARBA00023136"/>
    </source>
</evidence>
<comment type="caution">
    <text evidence="7">The sequence shown here is derived from an EMBL/GenBank/DDBJ whole genome shotgun (WGS) entry which is preliminary data.</text>
</comment>
<evidence type="ECO:0000256" key="2">
    <source>
        <dbReference type="ARBA" id="ARBA00022692"/>
    </source>
</evidence>
<accession>C0E8R7</accession>
<evidence type="ECO:0000256" key="3">
    <source>
        <dbReference type="ARBA" id="ARBA00022989"/>
    </source>
</evidence>
<keyword evidence="2 5" id="KW-0812">Transmembrane</keyword>
<reference evidence="7 8" key="1">
    <citation type="submission" date="2009-01" db="EMBL/GenBank/DDBJ databases">
        <authorList>
            <person name="Fulton L."/>
            <person name="Clifton S."/>
            <person name="Fulton B."/>
            <person name="Xu J."/>
            <person name="Minx P."/>
            <person name="Pepin K.H."/>
            <person name="Johnson M."/>
            <person name="Bhonagiri V."/>
            <person name="Nash W.E."/>
            <person name="Mardis E.R."/>
            <person name="Wilson R.K."/>
        </authorList>
    </citation>
    <scope>NUCLEOTIDE SEQUENCE [LARGE SCALE GENOMIC DNA]</scope>
    <source>
        <strain evidence="7 8">DSM 5476</strain>
    </source>
</reference>
<dbReference type="Gene3D" id="2.40.50.140">
    <property type="entry name" value="Nucleic acid-binding proteins"/>
    <property type="match status" value="1"/>
</dbReference>
<dbReference type="PANTHER" id="PTHR33507">
    <property type="entry name" value="INNER MEMBRANE PROTEIN YBBJ"/>
    <property type="match status" value="1"/>
</dbReference>